<evidence type="ECO:0000313" key="1">
    <source>
        <dbReference type="Proteomes" id="UP000887576"/>
    </source>
</evidence>
<sequence length="301" mass="33701">MSCLQLILLITFALSIVETLISPFVNLLSKPEKSDKMAAVVAQWNYEEDSQCGPCSWPNAETGRQQSPIDLKLSKMKVYQLADTMKFVNYHRPINGELVNNGHSVQFVPDSRIDAPEIYGGMLDQSYRFVQYHYHWAQNNNEGSEHTLGGLSYPAELHLVHQGVDDPSKLAVLGVFLQIGKDDSAVSADETVLGEIVNFGDRAEIRGQILDMKLPENKCSFARYQGSLTTPPCTENHHQRTTRRTPSNQRLQRQSSPQKLPANPAIARPPGFAHLLKTPKNTFEIVSTSFTSPVIFLTFKM</sequence>
<accession>A0AC34QTQ5</accession>
<dbReference type="Proteomes" id="UP000887576">
    <property type="component" value="Unplaced"/>
</dbReference>
<reference evidence="2" key="1">
    <citation type="submission" date="2022-11" db="UniProtKB">
        <authorList>
            <consortium name="WormBaseParasite"/>
        </authorList>
    </citation>
    <scope>IDENTIFICATION</scope>
</reference>
<evidence type="ECO:0000313" key="2">
    <source>
        <dbReference type="WBParaSite" id="JU765_v2.g19152.t1"/>
    </source>
</evidence>
<name>A0AC34QTQ5_9BILA</name>
<dbReference type="WBParaSite" id="JU765_v2.g19152.t1">
    <property type="protein sequence ID" value="JU765_v2.g19152.t1"/>
    <property type="gene ID" value="JU765_v2.g19152"/>
</dbReference>
<protein>
    <submittedName>
        <fullName evidence="2">Carbonic anhydrase</fullName>
    </submittedName>
</protein>
<organism evidence="1 2">
    <name type="scientific">Panagrolaimus sp. JU765</name>
    <dbReference type="NCBI Taxonomy" id="591449"/>
    <lineage>
        <taxon>Eukaryota</taxon>
        <taxon>Metazoa</taxon>
        <taxon>Ecdysozoa</taxon>
        <taxon>Nematoda</taxon>
        <taxon>Chromadorea</taxon>
        <taxon>Rhabditida</taxon>
        <taxon>Tylenchina</taxon>
        <taxon>Panagrolaimomorpha</taxon>
        <taxon>Panagrolaimoidea</taxon>
        <taxon>Panagrolaimidae</taxon>
        <taxon>Panagrolaimus</taxon>
    </lineage>
</organism>
<proteinExistence type="predicted"/>